<proteinExistence type="predicted"/>
<feature type="compositionally biased region" description="Basic and acidic residues" evidence="1">
    <location>
        <begin position="84"/>
        <end position="96"/>
    </location>
</feature>
<gene>
    <name evidence="2" type="ORF">SEMRO_1220_G253510.1</name>
</gene>
<feature type="region of interest" description="Disordered" evidence="1">
    <location>
        <begin position="627"/>
        <end position="690"/>
    </location>
</feature>
<reference evidence="2" key="1">
    <citation type="submission" date="2020-06" db="EMBL/GenBank/DDBJ databases">
        <authorList>
            <consortium name="Plant Systems Biology data submission"/>
        </authorList>
    </citation>
    <scope>NUCLEOTIDE SEQUENCE</scope>
    <source>
        <strain evidence="2">D6</strain>
    </source>
</reference>
<evidence type="ECO:0000313" key="2">
    <source>
        <dbReference type="EMBL" id="CAB9521662.1"/>
    </source>
</evidence>
<evidence type="ECO:0000313" key="3">
    <source>
        <dbReference type="Proteomes" id="UP001153069"/>
    </source>
</evidence>
<feature type="region of interest" description="Disordered" evidence="1">
    <location>
        <begin position="484"/>
        <end position="512"/>
    </location>
</feature>
<sequence length="810" mass="86060">MASHEHLDQLANSPSTTSDEEEDGHEDAATVVEASTMSVEHDDDDPMAVDSPTSATKPRLKLKIRASITSTGSSDHAALNGITAERDRNGGDENEKPPSTLHIVKNSPPSVTPVAVAVGMEDEEDDNEEKPVVKASTAVKKKTPKDTNGEKKGKAKSPNGEKKKKKVKSTAAKSKAVKSESKTASTSKATSSSKAGKTSKTKSEDGVKKVKKKVKKEPPVNGASTPTPLATGPPKKKKKLPKLPLGAKRKLPTKANSPATVPPEPAEATVTVSATVVASDDEVVDADAVATVVVEAPAKPPAPAKAPAATKRKAVQAKAIRLPPMTSPGLMIRGNNTTEYTTPQSVFEGSMAAAGYTTEGRTNDPHRGSSVKRVVGDMFDSNVAFALNFPTIAPTDIWTTERANVLLKSLGNSEQKKESAGTSEENTERKRENGSRKRPRTLQVSEMLPVSLTLPYPESYIEQGLQYVKEVQERETAIVQRQEMQEKLETEQDEKDIKAGKMPEDASEPRKMDNPVNIPPIPVPPAAPPLSQFDFKGIDADQYEGTHPIYLPKGKKNFVAHLDKDCFHATEGRYFGLSSNFIADPHFVGPSAPGLAGLTLSVGSGLATTSTTSGNNAASSVLAAPPPIQAAKSSTGGNTSSEKAPKKEASSTTGTTKTAKKTASLPTVAKAGPKSKFKLKHAGPAPTATTADLRKVMEGSEGKEMAEETRRCIIRAAVHASRSGKHGQAFLAPDGKAYPDVSKAFAAHAGLKPCSRCKNNKQGAYHCRLRRKHKELDYDGGDSPAELSPLLMYPLEELLLNPATLRYGSK</sequence>
<dbReference type="Proteomes" id="UP001153069">
    <property type="component" value="Unassembled WGS sequence"/>
</dbReference>
<feature type="compositionally biased region" description="Low complexity" evidence="1">
    <location>
        <begin position="650"/>
        <end position="664"/>
    </location>
</feature>
<keyword evidence="3" id="KW-1185">Reference proteome</keyword>
<feature type="compositionally biased region" description="Basic and acidic residues" evidence="1">
    <location>
        <begin position="426"/>
        <end position="435"/>
    </location>
</feature>
<feature type="region of interest" description="Disordered" evidence="1">
    <location>
        <begin position="1"/>
        <end position="267"/>
    </location>
</feature>
<comment type="caution">
    <text evidence="2">The sequence shown here is derived from an EMBL/GenBank/DDBJ whole genome shotgun (WGS) entry which is preliminary data.</text>
</comment>
<accession>A0A9N8EHI6</accession>
<dbReference type="AlphaFoldDB" id="A0A9N8EHI6"/>
<organism evidence="2 3">
    <name type="scientific">Seminavis robusta</name>
    <dbReference type="NCBI Taxonomy" id="568900"/>
    <lineage>
        <taxon>Eukaryota</taxon>
        <taxon>Sar</taxon>
        <taxon>Stramenopiles</taxon>
        <taxon>Ochrophyta</taxon>
        <taxon>Bacillariophyta</taxon>
        <taxon>Bacillariophyceae</taxon>
        <taxon>Bacillariophycidae</taxon>
        <taxon>Naviculales</taxon>
        <taxon>Naviculaceae</taxon>
        <taxon>Seminavis</taxon>
    </lineage>
</organism>
<protein>
    <submittedName>
        <fullName evidence="2">Uncharacterized protein</fullName>
    </submittedName>
</protein>
<feature type="compositionally biased region" description="Basic residues" evidence="1">
    <location>
        <begin position="234"/>
        <end position="252"/>
    </location>
</feature>
<feature type="compositionally biased region" description="Low complexity" evidence="1">
    <location>
        <begin position="107"/>
        <end position="118"/>
    </location>
</feature>
<evidence type="ECO:0000256" key="1">
    <source>
        <dbReference type="SAM" id="MobiDB-lite"/>
    </source>
</evidence>
<feature type="compositionally biased region" description="Low complexity" evidence="1">
    <location>
        <begin position="182"/>
        <end position="198"/>
    </location>
</feature>
<name>A0A9N8EHI6_9STRA</name>
<dbReference type="OrthoDB" id="48849at2759"/>
<feature type="region of interest" description="Disordered" evidence="1">
    <location>
        <begin position="410"/>
        <end position="441"/>
    </location>
</feature>
<dbReference type="EMBL" id="CAICTM010001218">
    <property type="protein sequence ID" value="CAB9521662.1"/>
    <property type="molecule type" value="Genomic_DNA"/>
</dbReference>